<organism evidence="1 2">
    <name type="scientific">Microscilla marina ATCC 23134</name>
    <dbReference type="NCBI Taxonomy" id="313606"/>
    <lineage>
        <taxon>Bacteria</taxon>
        <taxon>Pseudomonadati</taxon>
        <taxon>Bacteroidota</taxon>
        <taxon>Cytophagia</taxon>
        <taxon>Cytophagales</taxon>
        <taxon>Microscillaceae</taxon>
        <taxon>Microscilla</taxon>
    </lineage>
</organism>
<dbReference type="RefSeq" id="WP_002701962.1">
    <property type="nucleotide sequence ID" value="NZ_AAWS01000041.1"/>
</dbReference>
<sequence>MIKKISVFFVLVIGCSNCSLTGYKFQYLCLGNGEVITKIYNDRLTDYFVYGRYNKQSLPASYISVSYSGRGGYVVYAGFENGSCVLYHIGGGIFNVHKPNDKLKLNDSLYNEGKQRIQEKSKASKNCEFILIADYSHADITKQNCQCK</sequence>
<keyword evidence="2" id="KW-1185">Reference proteome</keyword>
<protein>
    <submittedName>
        <fullName evidence="1">Lipoprotein, putative</fullName>
    </submittedName>
</protein>
<dbReference type="AlphaFoldDB" id="A1ZUQ3"/>
<dbReference type="Proteomes" id="UP000004095">
    <property type="component" value="Unassembled WGS sequence"/>
</dbReference>
<gene>
    <name evidence="1" type="ORF">M23134_00893</name>
</gene>
<dbReference type="PROSITE" id="PS51257">
    <property type="entry name" value="PROKAR_LIPOPROTEIN"/>
    <property type="match status" value="1"/>
</dbReference>
<keyword evidence="1" id="KW-0449">Lipoprotein</keyword>
<evidence type="ECO:0000313" key="1">
    <source>
        <dbReference type="EMBL" id="EAY25939.1"/>
    </source>
</evidence>
<evidence type="ECO:0000313" key="2">
    <source>
        <dbReference type="Proteomes" id="UP000004095"/>
    </source>
</evidence>
<reference evidence="1 2" key="1">
    <citation type="submission" date="2007-01" db="EMBL/GenBank/DDBJ databases">
        <authorList>
            <person name="Haygood M."/>
            <person name="Podell S."/>
            <person name="Anderson C."/>
            <person name="Hopkinson B."/>
            <person name="Roe K."/>
            <person name="Barbeau K."/>
            <person name="Gaasterland T."/>
            <person name="Ferriera S."/>
            <person name="Johnson J."/>
            <person name="Kravitz S."/>
            <person name="Beeson K."/>
            <person name="Sutton G."/>
            <person name="Rogers Y.-H."/>
            <person name="Friedman R."/>
            <person name="Frazier M."/>
            <person name="Venter J.C."/>
        </authorList>
    </citation>
    <scope>NUCLEOTIDE SEQUENCE [LARGE SCALE GENOMIC DNA]</scope>
    <source>
        <strain evidence="1 2">ATCC 23134</strain>
    </source>
</reference>
<proteinExistence type="predicted"/>
<comment type="caution">
    <text evidence="1">The sequence shown here is derived from an EMBL/GenBank/DDBJ whole genome shotgun (WGS) entry which is preliminary data.</text>
</comment>
<dbReference type="EMBL" id="AAWS01000041">
    <property type="protein sequence ID" value="EAY25939.1"/>
    <property type="molecule type" value="Genomic_DNA"/>
</dbReference>
<name>A1ZUQ3_MICM2</name>
<accession>A1ZUQ3</accession>